<dbReference type="STRING" id="1392250.A0A2I2FUR4"/>
<keyword evidence="2" id="KW-1185">Reference proteome</keyword>
<dbReference type="OrthoDB" id="2098436at2759"/>
<organism evidence="1 2">
    <name type="scientific">Aspergillus steynii IBT 23096</name>
    <dbReference type="NCBI Taxonomy" id="1392250"/>
    <lineage>
        <taxon>Eukaryota</taxon>
        <taxon>Fungi</taxon>
        <taxon>Dikarya</taxon>
        <taxon>Ascomycota</taxon>
        <taxon>Pezizomycotina</taxon>
        <taxon>Eurotiomycetes</taxon>
        <taxon>Eurotiomycetidae</taxon>
        <taxon>Eurotiales</taxon>
        <taxon>Aspergillaceae</taxon>
        <taxon>Aspergillus</taxon>
        <taxon>Aspergillus subgen. Circumdati</taxon>
    </lineage>
</organism>
<accession>A0A2I2FUR4</accession>
<dbReference type="RefSeq" id="XP_024699682.1">
    <property type="nucleotide sequence ID" value="XM_024853756.1"/>
</dbReference>
<sequence length="127" mass="14291">MLTNILAPKQCTYKYSYTTVQEFVDFCQKLTRFGEFGVYSFLGYLNSREATTLLAQSITTEDHQQMIFRGFEGYFPMPPDSQAYAGDLAINDLMFIAIMDMNPHIAVFNLSTINPPMVAGPTLHQAG</sequence>
<name>A0A2I2FUR4_9EURO</name>
<dbReference type="PANTHER" id="PTHR38705">
    <property type="entry name" value="PROTEIN RDS1"/>
    <property type="match status" value="1"/>
</dbReference>
<gene>
    <name evidence="1" type="ORF">P170DRAFT_480145</name>
</gene>
<protein>
    <submittedName>
        <fullName evidence="1">Uncharacterized protein</fullName>
    </submittedName>
</protein>
<reference evidence="1 2" key="1">
    <citation type="submission" date="2016-12" db="EMBL/GenBank/DDBJ databases">
        <title>The genomes of Aspergillus section Nigri reveals drivers in fungal speciation.</title>
        <authorList>
            <consortium name="DOE Joint Genome Institute"/>
            <person name="Vesth T.C."/>
            <person name="Nybo J."/>
            <person name="Theobald S."/>
            <person name="Brandl J."/>
            <person name="Frisvad J.C."/>
            <person name="Nielsen K.F."/>
            <person name="Lyhne E.K."/>
            <person name="Kogle M.E."/>
            <person name="Kuo A."/>
            <person name="Riley R."/>
            <person name="Clum A."/>
            <person name="Nolan M."/>
            <person name="Lipzen A."/>
            <person name="Salamov A."/>
            <person name="Henrissat B."/>
            <person name="Wiebenga A."/>
            <person name="De Vries R.P."/>
            <person name="Grigoriev I.V."/>
            <person name="Mortensen U.H."/>
            <person name="Andersen M.R."/>
            <person name="Baker S.E."/>
        </authorList>
    </citation>
    <scope>NUCLEOTIDE SEQUENCE [LARGE SCALE GENOMIC DNA]</scope>
    <source>
        <strain evidence="1 2">IBT 23096</strain>
    </source>
</reference>
<dbReference type="EMBL" id="MSFO01000009">
    <property type="protein sequence ID" value="PLB44380.1"/>
    <property type="molecule type" value="Genomic_DNA"/>
</dbReference>
<proteinExistence type="predicted"/>
<dbReference type="PANTHER" id="PTHR38705:SF1">
    <property type="entry name" value="PROTEIN RDS1"/>
    <property type="match status" value="1"/>
</dbReference>
<dbReference type="GeneID" id="36561454"/>
<dbReference type="InterPro" id="IPR039254">
    <property type="entry name" value="Rds1"/>
</dbReference>
<dbReference type="AlphaFoldDB" id="A0A2I2FUR4"/>
<evidence type="ECO:0000313" key="1">
    <source>
        <dbReference type="EMBL" id="PLB44380.1"/>
    </source>
</evidence>
<evidence type="ECO:0000313" key="2">
    <source>
        <dbReference type="Proteomes" id="UP000234275"/>
    </source>
</evidence>
<dbReference type="VEuPathDB" id="FungiDB:P170DRAFT_480145"/>
<comment type="caution">
    <text evidence="1">The sequence shown here is derived from an EMBL/GenBank/DDBJ whole genome shotgun (WGS) entry which is preliminary data.</text>
</comment>
<dbReference type="Proteomes" id="UP000234275">
    <property type="component" value="Unassembled WGS sequence"/>
</dbReference>